<evidence type="ECO:0000313" key="3">
    <source>
        <dbReference type="Proteomes" id="UP000694424"/>
    </source>
</evidence>
<feature type="region of interest" description="Disordered" evidence="1">
    <location>
        <begin position="1"/>
        <end position="27"/>
    </location>
</feature>
<keyword evidence="3" id="KW-1185">Reference proteome</keyword>
<sequence>QCCTGKQQPKPLRGGRGPPPPRTCMNGPAPEEAGILLHVPAMLSCVFPGDLKHHLVLNSALPRPRPARAKRRTELHGAQPRPGSRQLRSAPLPTPPAGGFSLENVGAG</sequence>
<dbReference type="AlphaFoldDB" id="A0A8B9PVR2"/>
<proteinExistence type="predicted"/>
<accession>A0A8B9PVR2</accession>
<feature type="region of interest" description="Disordered" evidence="1">
    <location>
        <begin position="60"/>
        <end position="108"/>
    </location>
</feature>
<evidence type="ECO:0000313" key="2">
    <source>
        <dbReference type="Ensembl" id="ENSAOWP00000012544.1"/>
    </source>
</evidence>
<organism evidence="2 3">
    <name type="scientific">Apteryx owenii</name>
    <name type="common">Little spotted kiwi</name>
    <dbReference type="NCBI Taxonomy" id="8824"/>
    <lineage>
        <taxon>Eukaryota</taxon>
        <taxon>Metazoa</taxon>
        <taxon>Chordata</taxon>
        <taxon>Craniata</taxon>
        <taxon>Vertebrata</taxon>
        <taxon>Euteleostomi</taxon>
        <taxon>Archelosauria</taxon>
        <taxon>Archosauria</taxon>
        <taxon>Dinosauria</taxon>
        <taxon>Saurischia</taxon>
        <taxon>Theropoda</taxon>
        <taxon>Coelurosauria</taxon>
        <taxon>Aves</taxon>
        <taxon>Palaeognathae</taxon>
        <taxon>Apterygiformes</taxon>
        <taxon>Apterygidae</taxon>
        <taxon>Apteryx</taxon>
    </lineage>
</organism>
<protein>
    <submittedName>
        <fullName evidence="2">Uncharacterized protein</fullName>
    </submittedName>
</protein>
<dbReference type="Ensembl" id="ENSAOWT00000014257.1">
    <property type="protein sequence ID" value="ENSAOWP00000012544.1"/>
    <property type="gene ID" value="ENSAOWG00000008581.1"/>
</dbReference>
<evidence type="ECO:0000256" key="1">
    <source>
        <dbReference type="SAM" id="MobiDB-lite"/>
    </source>
</evidence>
<name>A0A8B9PVR2_APTOW</name>
<reference evidence="2" key="2">
    <citation type="submission" date="2025-09" db="UniProtKB">
        <authorList>
            <consortium name="Ensembl"/>
        </authorList>
    </citation>
    <scope>IDENTIFICATION</scope>
</reference>
<reference evidence="2" key="1">
    <citation type="submission" date="2025-08" db="UniProtKB">
        <authorList>
            <consortium name="Ensembl"/>
        </authorList>
    </citation>
    <scope>IDENTIFICATION</scope>
</reference>
<dbReference type="Proteomes" id="UP000694424">
    <property type="component" value="Unplaced"/>
</dbReference>